<evidence type="ECO:0000256" key="2">
    <source>
        <dbReference type="ARBA" id="ARBA00022670"/>
    </source>
</evidence>
<dbReference type="Gramene" id="Pp3c11_20830V3.2">
    <property type="protein sequence ID" value="Pp3c11_20830V3.2"/>
    <property type="gene ID" value="Pp3c11_20830"/>
</dbReference>
<accession>A0A2K1JVH5</accession>
<evidence type="ECO:0000256" key="3">
    <source>
        <dbReference type="ARBA" id="ARBA00022801"/>
    </source>
</evidence>
<feature type="domain" description="PPPDE" evidence="4">
    <location>
        <begin position="16"/>
        <end position="153"/>
    </location>
</feature>
<evidence type="ECO:0000313" key="6">
    <source>
        <dbReference type="EnsemblPlants" id="Pp3c11_20830V3.1"/>
    </source>
</evidence>
<dbReference type="InterPro" id="IPR042266">
    <property type="entry name" value="PPPDE_sf"/>
</dbReference>
<gene>
    <name evidence="6" type="primary">LOC112288927</name>
    <name evidence="5" type="ORF">PHYPA_015299</name>
</gene>
<keyword evidence="7" id="KW-1185">Reference proteome</keyword>
<dbReference type="OrthoDB" id="412286at2759"/>
<dbReference type="PANTHER" id="PTHR12378">
    <property type="entry name" value="DESUMOYLATING ISOPEPTIDASE"/>
    <property type="match status" value="1"/>
</dbReference>
<dbReference type="PANTHER" id="PTHR12378:SF80">
    <property type="entry name" value="IP06716P-RELATED"/>
    <property type="match status" value="1"/>
</dbReference>
<evidence type="ECO:0000313" key="5">
    <source>
        <dbReference type="EMBL" id="PNR45528.1"/>
    </source>
</evidence>
<dbReference type="InterPro" id="IPR008580">
    <property type="entry name" value="PPPDE_dom"/>
</dbReference>
<dbReference type="EnsemblPlants" id="Pp3c11_20830V3.3">
    <property type="protein sequence ID" value="Pp3c11_20830V3.3"/>
    <property type="gene ID" value="Pp3c11_20830"/>
</dbReference>
<evidence type="ECO:0000259" key="4">
    <source>
        <dbReference type="PROSITE" id="PS51858"/>
    </source>
</evidence>
<dbReference type="EnsemblPlants" id="Pp3c11_20830V3.1">
    <property type="protein sequence ID" value="Pp3c11_20830V3.1"/>
    <property type="gene ID" value="Pp3c11_20830"/>
</dbReference>
<dbReference type="GO" id="GO:0006508">
    <property type="term" value="P:proteolysis"/>
    <property type="evidence" value="ECO:0007669"/>
    <property type="project" value="UniProtKB-KW"/>
</dbReference>
<organism evidence="5">
    <name type="scientific">Physcomitrium patens</name>
    <name type="common">Spreading-leaved earth moss</name>
    <name type="synonym">Physcomitrella patens</name>
    <dbReference type="NCBI Taxonomy" id="3218"/>
    <lineage>
        <taxon>Eukaryota</taxon>
        <taxon>Viridiplantae</taxon>
        <taxon>Streptophyta</taxon>
        <taxon>Embryophyta</taxon>
        <taxon>Bryophyta</taxon>
        <taxon>Bryophytina</taxon>
        <taxon>Bryopsida</taxon>
        <taxon>Funariidae</taxon>
        <taxon>Funariales</taxon>
        <taxon>Funariaceae</taxon>
        <taxon>Physcomitrium</taxon>
    </lineage>
</organism>
<reference evidence="6" key="3">
    <citation type="submission" date="2020-12" db="UniProtKB">
        <authorList>
            <consortium name="EnsemblPlants"/>
        </authorList>
    </citation>
    <scope>IDENTIFICATION</scope>
</reference>
<dbReference type="GO" id="GO:0101005">
    <property type="term" value="F:deubiquitinase activity"/>
    <property type="evidence" value="ECO:0000318"/>
    <property type="project" value="GO_Central"/>
</dbReference>
<evidence type="ECO:0000313" key="7">
    <source>
        <dbReference type="Proteomes" id="UP000006727"/>
    </source>
</evidence>
<dbReference type="AlphaFoldDB" id="A0A2K1JVH5"/>
<comment type="similarity">
    <text evidence="1">Belongs to the DeSI family.</text>
</comment>
<dbReference type="Gramene" id="Pp3c11_20830V3.4">
    <property type="protein sequence ID" value="Pp3c11_20830V3.4"/>
    <property type="gene ID" value="Pp3c11_20830"/>
</dbReference>
<keyword evidence="2" id="KW-0645">Protease</keyword>
<dbReference type="EnsemblPlants" id="Pp3c11_20830V3.2">
    <property type="protein sequence ID" value="Pp3c11_20830V3.2"/>
    <property type="gene ID" value="Pp3c11_20830"/>
</dbReference>
<dbReference type="EMBL" id="ABEU02000011">
    <property type="protein sequence ID" value="PNR45528.1"/>
    <property type="molecule type" value="Genomic_DNA"/>
</dbReference>
<evidence type="ECO:0000256" key="1">
    <source>
        <dbReference type="ARBA" id="ARBA00008140"/>
    </source>
</evidence>
<dbReference type="Gramene" id="Pp3c11_20830V3.3">
    <property type="protein sequence ID" value="Pp3c11_20830V3.3"/>
    <property type="gene ID" value="Pp3c11_20830"/>
</dbReference>
<dbReference type="STRING" id="3218.A0A2K1JVH5"/>
<dbReference type="KEGG" id="ppp:112288927"/>
<dbReference type="Pfam" id="PF05903">
    <property type="entry name" value="Peptidase_C97"/>
    <property type="match status" value="1"/>
</dbReference>
<dbReference type="SMART" id="SM01179">
    <property type="entry name" value="DUF862"/>
    <property type="match status" value="1"/>
</dbReference>
<reference evidence="5 7" key="1">
    <citation type="journal article" date="2008" name="Science">
        <title>The Physcomitrella genome reveals evolutionary insights into the conquest of land by plants.</title>
        <authorList>
            <person name="Rensing S."/>
            <person name="Lang D."/>
            <person name="Zimmer A."/>
            <person name="Terry A."/>
            <person name="Salamov A."/>
            <person name="Shapiro H."/>
            <person name="Nishiyama T."/>
            <person name="Perroud P.-F."/>
            <person name="Lindquist E."/>
            <person name="Kamisugi Y."/>
            <person name="Tanahashi T."/>
            <person name="Sakakibara K."/>
            <person name="Fujita T."/>
            <person name="Oishi K."/>
            <person name="Shin-I T."/>
            <person name="Kuroki Y."/>
            <person name="Toyoda A."/>
            <person name="Suzuki Y."/>
            <person name="Hashimoto A."/>
            <person name="Yamaguchi K."/>
            <person name="Sugano A."/>
            <person name="Kohara Y."/>
            <person name="Fujiyama A."/>
            <person name="Anterola A."/>
            <person name="Aoki S."/>
            <person name="Ashton N."/>
            <person name="Barbazuk W.B."/>
            <person name="Barker E."/>
            <person name="Bennetzen J."/>
            <person name="Bezanilla M."/>
            <person name="Blankenship R."/>
            <person name="Cho S.H."/>
            <person name="Dutcher S."/>
            <person name="Estelle M."/>
            <person name="Fawcett J.A."/>
            <person name="Gundlach H."/>
            <person name="Hanada K."/>
            <person name="Heyl A."/>
            <person name="Hicks K.A."/>
            <person name="Hugh J."/>
            <person name="Lohr M."/>
            <person name="Mayer K."/>
            <person name="Melkozernov A."/>
            <person name="Murata T."/>
            <person name="Nelson D."/>
            <person name="Pils B."/>
            <person name="Prigge M."/>
            <person name="Reiss B."/>
            <person name="Renner T."/>
            <person name="Rombauts S."/>
            <person name="Rushton P."/>
            <person name="Sanderfoot A."/>
            <person name="Schween G."/>
            <person name="Shiu S.-H."/>
            <person name="Stueber K."/>
            <person name="Theodoulou F.L."/>
            <person name="Tu H."/>
            <person name="Van de Peer Y."/>
            <person name="Verrier P.J."/>
            <person name="Waters E."/>
            <person name="Wood A."/>
            <person name="Yang L."/>
            <person name="Cove D."/>
            <person name="Cuming A."/>
            <person name="Hasebe M."/>
            <person name="Lucas S."/>
            <person name="Mishler D.B."/>
            <person name="Reski R."/>
            <person name="Grigoriev I."/>
            <person name="Quatrano R.S."/>
            <person name="Boore J.L."/>
        </authorList>
    </citation>
    <scope>NUCLEOTIDE SEQUENCE [LARGE SCALE GENOMIC DNA]</scope>
    <source>
        <strain evidence="6 7">cv. Gransden 2004</strain>
    </source>
</reference>
<dbReference type="RefSeq" id="XP_024389449.1">
    <property type="nucleotide sequence ID" value="XM_024533681.2"/>
</dbReference>
<keyword evidence="3" id="KW-0378">Hydrolase</keyword>
<proteinExistence type="inferred from homology"/>
<name>A0A2K1JVH5_PHYPA</name>
<sequence length="284" mass="31994">MTVPECPKGSDPNRQTDIFLNVYDLTPMNSYVYWVGLGIFHSGIEAHGAEYAFGAHDFPTSGVFEVEPKHCPGFTYRRSVHLGTTSLNSVEFRSFIEQCADEYYGDTYHLIIKNCNHFSDDVCRRLTGKPIPGWVNRLARVGYMCNCLLPEGLQVTATEAPECQHASAENVTQYSEEKEVVESESDQERALITTPSGNTQMLMRDSFKERIGPREHALLTASRENTQTVLQPPEVSIASSQVMRAADGVRTQDRAPKSPHWFGSFDGLWHWPLMEVFTFSDESL</sequence>
<dbReference type="Gene3D" id="3.90.1720.30">
    <property type="entry name" value="PPPDE domains"/>
    <property type="match status" value="1"/>
</dbReference>
<dbReference type="PROSITE" id="PS51858">
    <property type="entry name" value="PPPDE"/>
    <property type="match status" value="1"/>
</dbReference>
<protein>
    <recommendedName>
        <fullName evidence="4">PPPDE domain-containing protein</fullName>
    </recommendedName>
</protein>
<dbReference type="PaxDb" id="3218-PP1S31_352V6.1"/>
<dbReference type="Gramene" id="Pp3c11_20830V3.1">
    <property type="protein sequence ID" value="Pp3c11_20830V3.1"/>
    <property type="gene ID" value="Pp3c11_20830"/>
</dbReference>
<dbReference type="EnsemblPlants" id="Pp3c11_20830V3.4">
    <property type="protein sequence ID" value="Pp3c11_20830V3.4"/>
    <property type="gene ID" value="Pp3c11_20830"/>
</dbReference>
<dbReference type="GeneID" id="112288927"/>
<reference evidence="5 7" key="2">
    <citation type="journal article" date="2018" name="Plant J.">
        <title>The Physcomitrella patens chromosome-scale assembly reveals moss genome structure and evolution.</title>
        <authorList>
            <person name="Lang D."/>
            <person name="Ullrich K.K."/>
            <person name="Murat F."/>
            <person name="Fuchs J."/>
            <person name="Jenkins J."/>
            <person name="Haas F.B."/>
            <person name="Piednoel M."/>
            <person name="Gundlach H."/>
            <person name="Van Bel M."/>
            <person name="Meyberg R."/>
            <person name="Vives C."/>
            <person name="Morata J."/>
            <person name="Symeonidi A."/>
            <person name="Hiss M."/>
            <person name="Muchero W."/>
            <person name="Kamisugi Y."/>
            <person name="Saleh O."/>
            <person name="Blanc G."/>
            <person name="Decker E.L."/>
            <person name="van Gessel N."/>
            <person name="Grimwood J."/>
            <person name="Hayes R.D."/>
            <person name="Graham S.W."/>
            <person name="Gunter L.E."/>
            <person name="McDaniel S.F."/>
            <person name="Hoernstein S.N.W."/>
            <person name="Larsson A."/>
            <person name="Li F.W."/>
            <person name="Perroud P.F."/>
            <person name="Phillips J."/>
            <person name="Ranjan P."/>
            <person name="Rokshar D.S."/>
            <person name="Rothfels C.J."/>
            <person name="Schneider L."/>
            <person name="Shu S."/>
            <person name="Stevenson D.W."/>
            <person name="Thummler F."/>
            <person name="Tillich M."/>
            <person name="Villarreal Aguilar J.C."/>
            <person name="Widiez T."/>
            <person name="Wong G.K."/>
            <person name="Wymore A."/>
            <person name="Zhang Y."/>
            <person name="Zimmer A.D."/>
            <person name="Quatrano R.S."/>
            <person name="Mayer K.F.X."/>
            <person name="Goodstein D."/>
            <person name="Casacuberta J.M."/>
            <person name="Vandepoele K."/>
            <person name="Reski R."/>
            <person name="Cuming A.C."/>
            <person name="Tuskan G.A."/>
            <person name="Maumus F."/>
            <person name="Salse J."/>
            <person name="Schmutz J."/>
            <person name="Rensing S.A."/>
        </authorList>
    </citation>
    <scope>NUCLEOTIDE SEQUENCE [LARGE SCALE GENOMIC DNA]</scope>
    <source>
        <strain evidence="6 7">cv. Gransden 2004</strain>
    </source>
</reference>
<dbReference type="FunCoup" id="A0A2K1JVH5">
    <property type="interactions" value="4226"/>
</dbReference>
<dbReference type="Proteomes" id="UP000006727">
    <property type="component" value="Chromosome 11"/>
</dbReference>